<reference evidence="1" key="1">
    <citation type="submission" date="2020-07" db="EMBL/GenBank/DDBJ databases">
        <title>Multicomponent nature underlies the extraordinary mechanical properties of spider dragline silk.</title>
        <authorList>
            <person name="Kono N."/>
            <person name="Nakamura H."/>
            <person name="Mori M."/>
            <person name="Yoshida Y."/>
            <person name="Ohtoshi R."/>
            <person name="Malay A.D."/>
            <person name="Moran D.A.P."/>
            <person name="Tomita M."/>
            <person name="Numata K."/>
            <person name="Arakawa K."/>
        </authorList>
    </citation>
    <scope>NUCLEOTIDE SEQUENCE</scope>
</reference>
<sequence length="113" mass="12963">MIFNCSANPCIICQTICRPEFAFSFVIGIHQADVRADQSDRIRILEPFLRCYVTSGRFDEFHNCSLYSLLKLKVFCSWRVNVVVDLVEESDRIPQVAAVDSWVAVDSNLIKKM</sequence>
<accession>A0A8X6M2N0</accession>
<keyword evidence="2" id="KW-1185">Reference proteome</keyword>
<proteinExistence type="predicted"/>
<gene>
    <name evidence="1" type="ORF">TNCT_21661</name>
</gene>
<comment type="caution">
    <text evidence="1">The sequence shown here is derived from an EMBL/GenBank/DDBJ whole genome shotgun (WGS) entry which is preliminary data.</text>
</comment>
<dbReference type="EMBL" id="BMAO01029155">
    <property type="protein sequence ID" value="GFR29772.1"/>
    <property type="molecule type" value="Genomic_DNA"/>
</dbReference>
<dbReference type="Proteomes" id="UP000887116">
    <property type="component" value="Unassembled WGS sequence"/>
</dbReference>
<dbReference type="AlphaFoldDB" id="A0A8X6M2N0"/>
<evidence type="ECO:0000313" key="2">
    <source>
        <dbReference type="Proteomes" id="UP000887116"/>
    </source>
</evidence>
<name>A0A8X6M2N0_TRICU</name>
<organism evidence="1 2">
    <name type="scientific">Trichonephila clavata</name>
    <name type="common">Joro spider</name>
    <name type="synonym">Nephila clavata</name>
    <dbReference type="NCBI Taxonomy" id="2740835"/>
    <lineage>
        <taxon>Eukaryota</taxon>
        <taxon>Metazoa</taxon>
        <taxon>Ecdysozoa</taxon>
        <taxon>Arthropoda</taxon>
        <taxon>Chelicerata</taxon>
        <taxon>Arachnida</taxon>
        <taxon>Araneae</taxon>
        <taxon>Araneomorphae</taxon>
        <taxon>Entelegynae</taxon>
        <taxon>Araneoidea</taxon>
        <taxon>Nephilidae</taxon>
        <taxon>Trichonephila</taxon>
    </lineage>
</organism>
<evidence type="ECO:0000313" key="1">
    <source>
        <dbReference type="EMBL" id="GFR29772.1"/>
    </source>
</evidence>
<protein>
    <submittedName>
        <fullName evidence="1">Uncharacterized protein</fullName>
    </submittedName>
</protein>